<evidence type="ECO:0000256" key="6">
    <source>
        <dbReference type="ARBA" id="ARBA00022970"/>
    </source>
</evidence>
<evidence type="ECO:0000313" key="13">
    <source>
        <dbReference type="EMBL" id="KAK7826447.1"/>
    </source>
</evidence>
<protein>
    <submittedName>
        <fullName evidence="13">Amino acid permease 7</fullName>
    </submittedName>
</protein>
<feature type="transmembrane region" description="Helical" evidence="11">
    <location>
        <begin position="55"/>
        <end position="81"/>
    </location>
</feature>
<keyword evidence="6" id="KW-0029">Amino-acid transport</keyword>
<organism evidence="13 14">
    <name type="scientific">Quercus suber</name>
    <name type="common">Cork oak</name>
    <dbReference type="NCBI Taxonomy" id="58331"/>
    <lineage>
        <taxon>Eukaryota</taxon>
        <taxon>Viridiplantae</taxon>
        <taxon>Streptophyta</taxon>
        <taxon>Embryophyta</taxon>
        <taxon>Tracheophyta</taxon>
        <taxon>Spermatophyta</taxon>
        <taxon>Magnoliopsida</taxon>
        <taxon>eudicotyledons</taxon>
        <taxon>Gunneridae</taxon>
        <taxon>Pentapetalae</taxon>
        <taxon>rosids</taxon>
        <taxon>fabids</taxon>
        <taxon>Fagales</taxon>
        <taxon>Fagaceae</taxon>
        <taxon>Quercus</taxon>
    </lineage>
</organism>
<dbReference type="GO" id="GO:0012505">
    <property type="term" value="C:endomembrane system"/>
    <property type="evidence" value="ECO:0007669"/>
    <property type="project" value="UniProtKB-SubCell"/>
</dbReference>
<dbReference type="GO" id="GO:0009734">
    <property type="term" value="P:auxin-activated signaling pathway"/>
    <property type="evidence" value="ECO:0007669"/>
    <property type="project" value="UniProtKB-KW"/>
</dbReference>
<evidence type="ECO:0000256" key="1">
    <source>
        <dbReference type="ARBA" id="ARBA00004127"/>
    </source>
</evidence>
<keyword evidence="5" id="KW-0769">Symport</keyword>
<dbReference type="EMBL" id="PKMF04000546">
    <property type="protein sequence ID" value="KAK7826447.1"/>
    <property type="molecule type" value="Genomic_DNA"/>
</dbReference>
<evidence type="ECO:0000256" key="7">
    <source>
        <dbReference type="ARBA" id="ARBA00022989"/>
    </source>
</evidence>
<comment type="caution">
    <text evidence="13">The sequence shown here is derived from an EMBL/GenBank/DDBJ whole genome shotgun (WGS) entry which is preliminary data.</text>
</comment>
<evidence type="ECO:0000313" key="14">
    <source>
        <dbReference type="Proteomes" id="UP000237347"/>
    </source>
</evidence>
<feature type="transmembrane region" description="Helical" evidence="11">
    <location>
        <begin position="194"/>
        <end position="219"/>
    </location>
</feature>
<dbReference type="Pfam" id="PF01490">
    <property type="entry name" value="Aa_trans"/>
    <property type="match status" value="1"/>
</dbReference>
<dbReference type="PANTHER" id="PTHR48017">
    <property type="entry name" value="OS05G0424000 PROTEIN-RELATED"/>
    <property type="match status" value="1"/>
</dbReference>
<accession>A0AAW0JIF1</accession>
<keyword evidence="7 11" id="KW-1133">Transmembrane helix</keyword>
<feature type="transmembrane region" description="Helical" evidence="11">
    <location>
        <begin position="88"/>
        <end position="111"/>
    </location>
</feature>
<comment type="subcellular location">
    <subcellularLocation>
        <location evidence="1">Endomembrane system</location>
        <topology evidence="1">Multi-pass membrane protein</topology>
    </subcellularLocation>
</comment>
<feature type="transmembrane region" description="Helical" evidence="11">
    <location>
        <begin position="282"/>
        <end position="301"/>
    </location>
</feature>
<evidence type="ECO:0000256" key="8">
    <source>
        <dbReference type="ARBA" id="ARBA00023136"/>
    </source>
</evidence>
<keyword evidence="8 11" id="KW-0472">Membrane</keyword>
<keyword evidence="3" id="KW-0813">Transport</keyword>
<evidence type="ECO:0000256" key="2">
    <source>
        <dbReference type="ARBA" id="ARBA00005590"/>
    </source>
</evidence>
<name>A0AAW0JIF1_QUESU</name>
<evidence type="ECO:0000256" key="3">
    <source>
        <dbReference type="ARBA" id="ARBA00022448"/>
    </source>
</evidence>
<feature type="domain" description="Amino acid transporter transmembrane" evidence="12">
    <location>
        <begin position="59"/>
        <end position="346"/>
    </location>
</feature>
<evidence type="ECO:0000256" key="9">
    <source>
        <dbReference type="ARBA" id="ARBA00023294"/>
    </source>
</evidence>
<dbReference type="InterPro" id="IPR013057">
    <property type="entry name" value="AA_transpt_TM"/>
</dbReference>
<dbReference type="GO" id="GO:0006865">
    <property type="term" value="P:amino acid transport"/>
    <property type="evidence" value="ECO:0007669"/>
    <property type="project" value="UniProtKB-KW"/>
</dbReference>
<dbReference type="Proteomes" id="UP000237347">
    <property type="component" value="Unassembled WGS sequence"/>
</dbReference>
<feature type="transmembrane region" description="Helical" evidence="11">
    <location>
        <begin position="170"/>
        <end position="187"/>
    </location>
</feature>
<dbReference type="AlphaFoldDB" id="A0AAW0JIF1"/>
<keyword evidence="14" id="KW-1185">Reference proteome</keyword>
<evidence type="ECO:0000256" key="5">
    <source>
        <dbReference type="ARBA" id="ARBA00022847"/>
    </source>
</evidence>
<keyword evidence="9" id="KW-0927">Auxin signaling pathway</keyword>
<dbReference type="GO" id="GO:0015293">
    <property type="term" value="F:symporter activity"/>
    <property type="evidence" value="ECO:0007669"/>
    <property type="project" value="UniProtKB-KW"/>
</dbReference>
<gene>
    <name evidence="13" type="primary">AAP7_1</name>
    <name evidence="13" type="ORF">CFP56_032167</name>
</gene>
<sequence length="412" mass="46268">MKNRGRIEEEPRTLELRLISLIMASKMLEWLLFLLQPSNDCPIGEQLPWCQCLVWAIQSGSLWSCTAHIITAVIGSGVLSLAWSTAQLGLIAGAVSLICFDIVTYVSAFLVSDLKVLEEHRHGFVVFLQNLSFYGTESDCLCYYYSNQAIQKSNCYHKEGHQAPCAYGDTFYMLLFGLVQIVVSQIPDFHKMEWLSVVAAMMSFTYSFIGIALGFAKVIENGKIMGSITGVPASTLANKFWLVFEAFGDIAFAYPYSIIVLEIQDTLKSPPPENQTMKRASMVAIFVTTCFYLCCGCFGYAAFGNDTPGNLLTGFGFYEPYWLIDFANACIVLHLLGGYQLHSFTYFHSQIYSQPVFAYCERWFTKKFSNSGFVNNFYTMKLPLLPGFSGIFLGYVSELHTLYQPLELQCSS</sequence>
<comment type="function">
    <text evidence="10">Carrier protein involved in proton-driven auxin influx. Mediates the formation of auxin gradient from developing leaves (site of auxin biosynthesis) to tips by contributing to the loading of auxin in vascular tissues and facilitating acropetal (base to tip) auxin transport within inner tissues of the root apex, and basipetal (tip to base) auxin transport within outer tissues of the root apex. May be involved in lateral roots and nodules formation.</text>
</comment>
<feature type="transmembrane region" description="Helical" evidence="11">
    <location>
        <begin position="321"/>
        <end position="341"/>
    </location>
</feature>
<evidence type="ECO:0000259" key="12">
    <source>
        <dbReference type="Pfam" id="PF01490"/>
    </source>
</evidence>
<keyword evidence="4 11" id="KW-0812">Transmembrane</keyword>
<comment type="similarity">
    <text evidence="2">Belongs to the amino acid/polyamine transporter 2 family. Amino acid/auxin permease (AAAP) (TC 2.A.18.1) subfamily.</text>
</comment>
<reference evidence="13 14" key="1">
    <citation type="journal article" date="2018" name="Sci. Data">
        <title>The draft genome sequence of cork oak.</title>
        <authorList>
            <person name="Ramos A.M."/>
            <person name="Usie A."/>
            <person name="Barbosa P."/>
            <person name="Barros P.M."/>
            <person name="Capote T."/>
            <person name="Chaves I."/>
            <person name="Simoes F."/>
            <person name="Abreu I."/>
            <person name="Carrasquinho I."/>
            <person name="Faro C."/>
            <person name="Guimaraes J.B."/>
            <person name="Mendonca D."/>
            <person name="Nobrega F."/>
            <person name="Rodrigues L."/>
            <person name="Saibo N.J.M."/>
            <person name="Varela M.C."/>
            <person name="Egas C."/>
            <person name="Matos J."/>
            <person name="Miguel C.M."/>
            <person name="Oliveira M.M."/>
            <person name="Ricardo C.P."/>
            <person name="Goncalves S."/>
        </authorList>
    </citation>
    <scope>NUCLEOTIDE SEQUENCE [LARGE SCALE GENOMIC DNA]</scope>
    <source>
        <strain evidence="14">cv. HL8</strain>
    </source>
</reference>
<evidence type="ECO:0000256" key="11">
    <source>
        <dbReference type="SAM" id="Phobius"/>
    </source>
</evidence>
<evidence type="ECO:0000256" key="10">
    <source>
        <dbReference type="ARBA" id="ARBA00045588"/>
    </source>
</evidence>
<evidence type="ECO:0000256" key="4">
    <source>
        <dbReference type="ARBA" id="ARBA00022692"/>
    </source>
</evidence>
<proteinExistence type="inferred from homology"/>